<evidence type="ECO:0000256" key="4">
    <source>
        <dbReference type="ARBA" id="ARBA00022737"/>
    </source>
</evidence>
<dbReference type="PROSITE" id="PS00290">
    <property type="entry name" value="IG_MHC"/>
    <property type="match status" value="1"/>
</dbReference>
<dbReference type="InterPro" id="IPR003599">
    <property type="entry name" value="Ig_sub"/>
</dbReference>
<dbReference type="InterPro" id="IPR003598">
    <property type="entry name" value="Ig_sub2"/>
</dbReference>
<accession>A0ABM4JET5</accession>
<keyword evidence="7 9" id="KW-0472">Membrane</keyword>
<sequence>MCTLQGTRAHVYPAFTTDVGAPCLSVPDPLQNLTITVFLGHSTAPITLKNASSLSVLEGQSLHLVCVVDSNPPARLSWACGSRTLSPSQPSNPGVLELPQVDSSHEGEFTCQAQHPRGSLHVSLSLSVQRKACPLSGASLGAISGACATALLLLSFYAIAIIVTSWKKKAVRPAVGMGDMDMEGANVVTWSVSQGLWMESQAGSHPDHPTPDVAAPCSGEEEELHYASLSFHWMKPSGLWEQEATGSEYSEIKFHK</sequence>
<evidence type="ECO:0000256" key="2">
    <source>
        <dbReference type="ARBA" id="ARBA00022692"/>
    </source>
</evidence>
<evidence type="ECO:0000313" key="11">
    <source>
        <dbReference type="Proteomes" id="UP001652662"/>
    </source>
</evidence>
<dbReference type="InterPro" id="IPR013783">
    <property type="entry name" value="Ig-like_fold"/>
</dbReference>
<keyword evidence="6 9" id="KW-1133">Transmembrane helix</keyword>
<reference evidence="12" key="1">
    <citation type="submission" date="2025-08" db="UniProtKB">
        <authorList>
            <consortium name="RefSeq"/>
        </authorList>
    </citation>
    <scope>IDENTIFICATION</scope>
    <source>
        <tissue evidence="12">Blood</tissue>
    </source>
</reference>
<evidence type="ECO:0000259" key="10">
    <source>
        <dbReference type="PROSITE" id="PS50835"/>
    </source>
</evidence>
<keyword evidence="11" id="KW-1185">Reference proteome</keyword>
<dbReference type="Pfam" id="PF13927">
    <property type="entry name" value="Ig_3"/>
    <property type="match status" value="1"/>
</dbReference>
<feature type="domain" description="Ig-like" evidence="10">
    <location>
        <begin position="45"/>
        <end position="127"/>
    </location>
</feature>
<protein>
    <submittedName>
        <fullName evidence="12">Sialic acid-binding Ig-like lectin 12</fullName>
    </submittedName>
</protein>
<dbReference type="Proteomes" id="UP001652662">
    <property type="component" value="Chromosome 9"/>
</dbReference>
<dbReference type="SMART" id="SM00408">
    <property type="entry name" value="IGc2"/>
    <property type="match status" value="1"/>
</dbReference>
<feature type="transmembrane region" description="Helical" evidence="9">
    <location>
        <begin position="140"/>
        <end position="163"/>
    </location>
</feature>
<comment type="subcellular location">
    <subcellularLocation>
        <location evidence="1">Membrane</location>
        <topology evidence="1">Single-pass type I membrane protein</topology>
    </subcellularLocation>
</comment>
<keyword evidence="2 9" id="KW-0812">Transmembrane</keyword>
<dbReference type="InterPro" id="IPR003006">
    <property type="entry name" value="Ig/MHC_CS"/>
</dbReference>
<evidence type="ECO:0000256" key="5">
    <source>
        <dbReference type="ARBA" id="ARBA00022889"/>
    </source>
</evidence>
<dbReference type="SUPFAM" id="SSF48726">
    <property type="entry name" value="Immunoglobulin"/>
    <property type="match status" value="1"/>
</dbReference>
<dbReference type="PROSITE" id="PS50835">
    <property type="entry name" value="IG_LIKE"/>
    <property type="match status" value="1"/>
</dbReference>
<proteinExistence type="inferred from homology"/>
<keyword evidence="3" id="KW-0430">Lectin</keyword>
<evidence type="ECO:0000256" key="9">
    <source>
        <dbReference type="SAM" id="Phobius"/>
    </source>
</evidence>
<dbReference type="PANTHER" id="PTHR12035">
    <property type="entry name" value="SIALIC ACID BINDING IMMUNOGLOBULIN-LIKE LECTIN"/>
    <property type="match status" value="1"/>
</dbReference>
<gene>
    <name evidence="12" type="primary">LOC103558374</name>
</gene>
<evidence type="ECO:0000256" key="7">
    <source>
        <dbReference type="ARBA" id="ARBA00023136"/>
    </source>
</evidence>
<evidence type="ECO:0000256" key="6">
    <source>
        <dbReference type="ARBA" id="ARBA00022989"/>
    </source>
</evidence>
<evidence type="ECO:0000313" key="12">
    <source>
        <dbReference type="RefSeq" id="XP_070414453.1"/>
    </source>
</evidence>
<dbReference type="GeneID" id="103558374"/>
<evidence type="ECO:0000256" key="1">
    <source>
        <dbReference type="ARBA" id="ARBA00004479"/>
    </source>
</evidence>
<evidence type="ECO:0000256" key="8">
    <source>
        <dbReference type="ARBA" id="ARBA00038361"/>
    </source>
</evidence>
<name>A0ABM4JET5_EQUPR</name>
<keyword evidence="5" id="KW-0130">Cell adhesion</keyword>
<organism evidence="11 12">
    <name type="scientific">Equus przewalskii</name>
    <name type="common">Przewalski's horse</name>
    <name type="synonym">Equus caballus przewalskii</name>
    <dbReference type="NCBI Taxonomy" id="9798"/>
    <lineage>
        <taxon>Eukaryota</taxon>
        <taxon>Metazoa</taxon>
        <taxon>Chordata</taxon>
        <taxon>Craniata</taxon>
        <taxon>Vertebrata</taxon>
        <taxon>Euteleostomi</taxon>
        <taxon>Mammalia</taxon>
        <taxon>Eutheria</taxon>
        <taxon>Laurasiatheria</taxon>
        <taxon>Perissodactyla</taxon>
        <taxon>Equidae</taxon>
        <taxon>Equus</taxon>
    </lineage>
</organism>
<evidence type="ECO:0000256" key="3">
    <source>
        <dbReference type="ARBA" id="ARBA00022734"/>
    </source>
</evidence>
<dbReference type="PANTHER" id="PTHR12035:SF132">
    <property type="entry name" value="MYELOID CELL SURFACE ANTIGEN CD33"/>
    <property type="match status" value="1"/>
</dbReference>
<dbReference type="InterPro" id="IPR036179">
    <property type="entry name" value="Ig-like_dom_sf"/>
</dbReference>
<dbReference type="SMART" id="SM00409">
    <property type="entry name" value="IG"/>
    <property type="match status" value="1"/>
</dbReference>
<dbReference type="RefSeq" id="XP_070414453.1">
    <property type="nucleotide sequence ID" value="XM_070558352.1"/>
</dbReference>
<comment type="similarity">
    <text evidence="8">Belongs to the immunoglobulin superfamily. SIGLEC (sialic acid binding Ig-like lectin) family.</text>
</comment>
<dbReference type="InterPro" id="IPR051036">
    <property type="entry name" value="SIGLEC"/>
</dbReference>
<dbReference type="InterPro" id="IPR007110">
    <property type="entry name" value="Ig-like_dom"/>
</dbReference>
<keyword evidence="4" id="KW-0677">Repeat</keyword>
<dbReference type="Gene3D" id="2.60.40.10">
    <property type="entry name" value="Immunoglobulins"/>
    <property type="match status" value="1"/>
</dbReference>